<evidence type="ECO:0000313" key="2">
    <source>
        <dbReference type="EMBL" id="OLQ06405.1"/>
    </source>
</evidence>
<dbReference type="EMBL" id="LSRX01000160">
    <property type="protein sequence ID" value="OLQ06405.1"/>
    <property type="molecule type" value="Genomic_DNA"/>
</dbReference>
<evidence type="ECO:0000256" key="1">
    <source>
        <dbReference type="SAM" id="MobiDB-lite"/>
    </source>
</evidence>
<organism evidence="2 3">
    <name type="scientific">Symbiodinium microadriaticum</name>
    <name type="common">Dinoflagellate</name>
    <name type="synonym">Zooxanthella microadriatica</name>
    <dbReference type="NCBI Taxonomy" id="2951"/>
    <lineage>
        <taxon>Eukaryota</taxon>
        <taxon>Sar</taxon>
        <taxon>Alveolata</taxon>
        <taxon>Dinophyceae</taxon>
        <taxon>Suessiales</taxon>
        <taxon>Symbiodiniaceae</taxon>
        <taxon>Symbiodinium</taxon>
    </lineage>
</organism>
<gene>
    <name evidence="2" type="ORF">AK812_SmicGene10266</name>
</gene>
<comment type="caution">
    <text evidence="2">The sequence shown here is derived from an EMBL/GenBank/DDBJ whole genome shotgun (WGS) entry which is preliminary data.</text>
</comment>
<evidence type="ECO:0000313" key="3">
    <source>
        <dbReference type="Proteomes" id="UP000186817"/>
    </source>
</evidence>
<dbReference type="AlphaFoldDB" id="A0A1Q9EG47"/>
<feature type="region of interest" description="Disordered" evidence="1">
    <location>
        <begin position="41"/>
        <end position="64"/>
    </location>
</feature>
<name>A0A1Q9EG47_SYMMI</name>
<proteinExistence type="predicted"/>
<keyword evidence="3" id="KW-1185">Reference proteome</keyword>
<reference evidence="2 3" key="1">
    <citation type="submission" date="2016-02" db="EMBL/GenBank/DDBJ databases">
        <title>Genome analysis of coral dinoflagellate symbionts highlights evolutionary adaptations to a symbiotic lifestyle.</title>
        <authorList>
            <person name="Aranda M."/>
            <person name="Li Y."/>
            <person name="Liew Y.J."/>
            <person name="Baumgarten S."/>
            <person name="Simakov O."/>
            <person name="Wilson M."/>
            <person name="Piel J."/>
            <person name="Ashoor H."/>
            <person name="Bougouffa S."/>
            <person name="Bajic V.B."/>
            <person name="Ryu T."/>
            <person name="Ravasi T."/>
            <person name="Bayer T."/>
            <person name="Micklem G."/>
            <person name="Kim H."/>
            <person name="Bhak J."/>
            <person name="Lajeunesse T.C."/>
            <person name="Voolstra C.R."/>
        </authorList>
    </citation>
    <scope>NUCLEOTIDE SEQUENCE [LARGE SCALE GENOMIC DNA]</scope>
    <source>
        <strain evidence="2 3">CCMP2467</strain>
    </source>
</reference>
<protein>
    <submittedName>
        <fullName evidence="2">Uncharacterized protein</fullName>
    </submittedName>
</protein>
<dbReference type="Proteomes" id="UP000186817">
    <property type="component" value="Unassembled WGS sequence"/>
</dbReference>
<feature type="region of interest" description="Disordered" evidence="1">
    <location>
        <begin position="1"/>
        <end position="24"/>
    </location>
</feature>
<feature type="compositionally biased region" description="Basic and acidic residues" evidence="1">
    <location>
        <begin position="45"/>
        <end position="60"/>
    </location>
</feature>
<accession>A0A1Q9EG47</accession>
<sequence length="172" mass="18693">MPRSLTMPGIAEEDQQPEDSKEVKKVRNATGQHFAILQGIPLVGPREERRGRRRVQDFKRRQMRQLGTGEGGFRNFLSDVLFGDDDDEEEDVEERADADAEGVIGTLALIGISAMAVSPAAGDEPLEGSFETHHIAIFAPLAAVKVPRGNESSAALRWGTALARSPLEATES</sequence>